<keyword evidence="2" id="KW-0325">Glycoprotein</keyword>
<dbReference type="EMBL" id="BMAW01097180">
    <property type="protein sequence ID" value="GFS78373.1"/>
    <property type="molecule type" value="Genomic_DNA"/>
</dbReference>
<protein>
    <submittedName>
        <fullName evidence="6">Neuroligin-4, X-linked</fullName>
    </submittedName>
</protein>
<dbReference type="Pfam" id="PF00135">
    <property type="entry name" value="COesterase"/>
    <property type="match status" value="1"/>
</dbReference>
<comment type="caution">
    <text evidence="6">The sequence shown here is derived from an EMBL/GenBank/DDBJ whole genome shotgun (WGS) entry which is preliminary data.</text>
</comment>
<evidence type="ECO:0000256" key="4">
    <source>
        <dbReference type="SAM" id="Phobius"/>
    </source>
</evidence>
<proteinExistence type="inferred from homology"/>
<evidence type="ECO:0000256" key="1">
    <source>
        <dbReference type="ARBA" id="ARBA00005964"/>
    </source>
</evidence>
<feature type="region of interest" description="Disordered" evidence="3">
    <location>
        <begin position="497"/>
        <end position="527"/>
    </location>
</feature>
<keyword evidence="4" id="KW-0812">Transmembrane</keyword>
<organism evidence="6 7">
    <name type="scientific">Nephila pilipes</name>
    <name type="common">Giant wood spider</name>
    <name type="synonym">Nephila maculata</name>
    <dbReference type="NCBI Taxonomy" id="299642"/>
    <lineage>
        <taxon>Eukaryota</taxon>
        <taxon>Metazoa</taxon>
        <taxon>Ecdysozoa</taxon>
        <taxon>Arthropoda</taxon>
        <taxon>Chelicerata</taxon>
        <taxon>Arachnida</taxon>
        <taxon>Araneae</taxon>
        <taxon>Araneomorphae</taxon>
        <taxon>Entelegynae</taxon>
        <taxon>Araneoidea</taxon>
        <taxon>Nephilidae</taxon>
        <taxon>Nephila</taxon>
    </lineage>
</organism>
<feature type="compositionally biased region" description="Polar residues" evidence="3">
    <location>
        <begin position="498"/>
        <end position="527"/>
    </location>
</feature>
<dbReference type="PANTHER" id="PTHR43903">
    <property type="entry name" value="NEUROLIGIN"/>
    <property type="match status" value="1"/>
</dbReference>
<reference evidence="6" key="1">
    <citation type="submission" date="2020-08" db="EMBL/GenBank/DDBJ databases">
        <title>Multicomponent nature underlies the extraordinary mechanical properties of spider dragline silk.</title>
        <authorList>
            <person name="Kono N."/>
            <person name="Nakamura H."/>
            <person name="Mori M."/>
            <person name="Yoshida Y."/>
            <person name="Ohtoshi R."/>
            <person name="Malay A.D."/>
            <person name="Moran D.A.P."/>
            <person name="Tomita M."/>
            <person name="Numata K."/>
            <person name="Arakawa K."/>
        </authorList>
    </citation>
    <scope>NUCLEOTIDE SEQUENCE</scope>
</reference>
<feature type="transmembrane region" description="Helical" evidence="4">
    <location>
        <begin position="569"/>
        <end position="594"/>
    </location>
</feature>
<evidence type="ECO:0000313" key="6">
    <source>
        <dbReference type="EMBL" id="GFS78373.1"/>
    </source>
</evidence>
<evidence type="ECO:0000256" key="2">
    <source>
        <dbReference type="ARBA" id="ARBA00023180"/>
    </source>
</evidence>
<dbReference type="AlphaFoldDB" id="A0A8X6MU64"/>
<accession>A0A8X6MU64</accession>
<evidence type="ECO:0000256" key="3">
    <source>
        <dbReference type="SAM" id="MobiDB-lite"/>
    </source>
</evidence>
<sequence length="660" mass="73254">MAIGKVQFAHSIFSDNKQPTGRESSRVPVLVFIHGESYEWNAGNPYDGSVLASFGKVVVVTVNFRLGVLGFLPVMEGSARGNYGLTDQVAALHWIQENIAEFGGDPKNVTIFGQGYGAACVNFLVLSPMSKGSSLFPAGLFHRAIMMSGSALSPWAVARDANYYAQQIARTLGCPIDQPATLLECLRERSVADILRVQITVPMFLTGFGPTVDGIVIQNEPTAMMEELADEHQFGLFDLMFGVTRVESYFQISEKEEKNGMEVERRDRLLRTLVRNIFNYHLQEIFLTIVNEYTDWTKAIQHDINILDGTLDALGDALVVAPIVKSVNYHSMSPRKSFFYVFSYQSEDGKFPQRQGCISGEDLQFVFGAPLVGTLGHFSRNYSQQELTLSEAVMTYWVNFARNGDPNTPPPEKPQERGKSRYDRIIWPAYDSIHQKYMMIGLKPKLKDHYHAHRLSFWLNLFPQLHATSSVNVSPEHHLLDDHDNMDSYDGAVRQTPFALTQPPSDDPTNAPQSLTTTDGKSASQKPNVLLSTIQPDNTVSTENNTLSVTTMNITDSLAVIMSSSSISAALSVTIAVGASLVILNVLVCAGICYQRDRSRAEKIQKRLLNEKKMVSNIVPFIGEGLRLRTFVINPSDVTGSDTNDYVQFSGKMPQESSNC</sequence>
<dbReference type="InterPro" id="IPR029058">
    <property type="entry name" value="AB_hydrolase_fold"/>
</dbReference>
<feature type="domain" description="Carboxylesterase type B" evidence="5">
    <location>
        <begin position="21"/>
        <end position="458"/>
    </location>
</feature>
<keyword evidence="4" id="KW-0472">Membrane</keyword>
<evidence type="ECO:0000259" key="5">
    <source>
        <dbReference type="Pfam" id="PF00135"/>
    </source>
</evidence>
<dbReference type="Proteomes" id="UP000887013">
    <property type="component" value="Unassembled WGS sequence"/>
</dbReference>
<name>A0A8X6MU64_NEPPI</name>
<dbReference type="InterPro" id="IPR051093">
    <property type="entry name" value="Neuroligin/BSAL"/>
</dbReference>
<dbReference type="InterPro" id="IPR002018">
    <property type="entry name" value="CarbesteraseB"/>
</dbReference>
<evidence type="ECO:0000313" key="7">
    <source>
        <dbReference type="Proteomes" id="UP000887013"/>
    </source>
</evidence>
<keyword evidence="7" id="KW-1185">Reference proteome</keyword>
<gene>
    <name evidence="6" type="primary">NLGN4X</name>
    <name evidence="6" type="ORF">NPIL_221151</name>
</gene>
<dbReference type="SUPFAM" id="SSF53474">
    <property type="entry name" value="alpha/beta-Hydrolases"/>
    <property type="match status" value="1"/>
</dbReference>
<comment type="similarity">
    <text evidence="1">Belongs to the type-B carboxylesterase/lipase family.</text>
</comment>
<keyword evidence="4" id="KW-1133">Transmembrane helix</keyword>
<dbReference type="Gene3D" id="3.40.50.1820">
    <property type="entry name" value="alpha/beta hydrolase"/>
    <property type="match status" value="1"/>
</dbReference>
<dbReference type="OrthoDB" id="3200163at2759"/>